<feature type="region of interest" description="Disordered" evidence="6">
    <location>
        <begin position="215"/>
        <end position="245"/>
    </location>
</feature>
<keyword evidence="5" id="KW-0175">Coiled coil</keyword>
<dbReference type="EMBL" id="BLKM01000764">
    <property type="protein sequence ID" value="GFG38243.1"/>
    <property type="molecule type" value="Genomic_DNA"/>
</dbReference>
<feature type="domain" description="MYND-type" evidence="7">
    <location>
        <begin position="355"/>
        <end position="391"/>
    </location>
</feature>
<sequence>MRFSTTSAVLLVEEKTRDDSAESLSLSSKNTILNPSPQQYLRHHEHVVLDPAFSPSEPSEIFHSDVTENGKRRASDSYYENGLVGPSETCASEYLPTPKRHHPHSGGSHMLLQHGGGLLFSPGAGGGGAVASSHPHVPPPPHLHPAAEYPQPYGYAPYPGTAHCNPRDSTADLLADRRHGDEEWKNIYVMLNCILSMVEKTKRALAILQHRGASSVENGSAGGGNSANEWLRRSAPTDASEARDIKRTAGEIMAQTIRVTEDRVAEVKRRAEEAVNEVKRQAVAELQRAVAAAESKACELVATERAKMEKLLLEARKQAAEEALAAVVVANQQQQQAESSEVVNTLPAPSQQNSCWNCGRKANETCSGCNMARYCGAFCQHKDWENHHQVCCGRSANSTSVADKNIPIRSASSSRSGTPVTASSSTNATVGAGETRAKK</sequence>
<comment type="caution">
    <text evidence="8">The sequence shown here is derived from an EMBL/GenBank/DDBJ whole genome shotgun (WGS) entry which is preliminary data.</text>
</comment>
<keyword evidence="1" id="KW-0479">Metal-binding</keyword>
<dbReference type="FunFam" id="6.10.140.2220:FF:000027">
    <property type="entry name" value="Eto/mtg8/nervy, putative"/>
    <property type="match status" value="1"/>
</dbReference>
<gene>
    <name evidence="8" type="ORF">Cfor_01884</name>
</gene>
<dbReference type="InterPro" id="IPR013289">
    <property type="entry name" value="CBFA2T1/2/3"/>
</dbReference>
<feature type="coiled-coil region" evidence="5">
    <location>
        <begin position="257"/>
        <end position="323"/>
    </location>
</feature>
<feature type="compositionally biased region" description="Polar residues" evidence="6">
    <location>
        <begin position="410"/>
        <end position="429"/>
    </location>
</feature>
<dbReference type="PANTHER" id="PTHR10379">
    <property type="entry name" value="MTG8 ETO EIGHT TWENTY ONE PROTEIN"/>
    <property type="match status" value="1"/>
</dbReference>
<dbReference type="GO" id="GO:0003714">
    <property type="term" value="F:transcription corepressor activity"/>
    <property type="evidence" value="ECO:0007669"/>
    <property type="project" value="InterPro"/>
</dbReference>
<dbReference type="GO" id="GO:0005634">
    <property type="term" value="C:nucleus"/>
    <property type="evidence" value="ECO:0007669"/>
    <property type="project" value="TreeGrafter"/>
</dbReference>
<keyword evidence="3" id="KW-0862">Zinc</keyword>
<evidence type="ECO:0000256" key="3">
    <source>
        <dbReference type="ARBA" id="ARBA00022833"/>
    </source>
</evidence>
<dbReference type="InParanoid" id="A0A6L2Q025"/>
<evidence type="ECO:0000256" key="2">
    <source>
        <dbReference type="ARBA" id="ARBA00022771"/>
    </source>
</evidence>
<dbReference type="PROSITE" id="PS50865">
    <property type="entry name" value="ZF_MYND_2"/>
    <property type="match status" value="1"/>
</dbReference>
<dbReference type="OrthoDB" id="2951111at2759"/>
<dbReference type="SUPFAM" id="SSF144232">
    <property type="entry name" value="HIT/MYND zinc finger-like"/>
    <property type="match status" value="1"/>
</dbReference>
<dbReference type="AlphaFoldDB" id="A0A6L2Q025"/>
<feature type="region of interest" description="Disordered" evidence="6">
    <location>
        <begin position="403"/>
        <end position="439"/>
    </location>
</feature>
<proteinExistence type="predicted"/>
<reference evidence="9" key="1">
    <citation type="submission" date="2020-01" db="EMBL/GenBank/DDBJ databases">
        <title>Draft genome sequence of the Termite Coptotermes fromosanus.</title>
        <authorList>
            <person name="Itakura S."/>
            <person name="Yosikawa Y."/>
            <person name="Umezawa K."/>
        </authorList>
    </citation>
    <scope>NUCLEOTIDE SEQUENCE [LARGE SCALE GENOMIC DNA]</scope>
</reference>
<dbReference type="GO" id="GO:0008270">
    <property type="term" value="F:zinc ion binding"/>
    <property type="evidence" value="ECO:0007669"/>
    <property type="project" value="UniProtKB-KW"/>
</dbReference>
<dbReference type="PANTHER" id="PTHR10379:SF14">
    <property type="entry name" value="NERVY, ISOFORM D"/>
    <property type="match status" value="1"/>
</dbReference>
<evidence type="ECO:0000259" key="7">
    <source>
        <dbReference type="PROSITE" id="PS50865"/>
    </source>
</evidence>
<dbReference type="Pfam" id="PF01753">
    <property type="entry name" value="zf-MYND"/>
    <property type="match status" value="1"/>
</dbReference>
<dbReference type="Gene3D" id="6.10.140.2220">
    <property type="match status" value="1"/>
</dbReference>
<accession>A0A6L2Q025</accession>
<evidence type="ECO:0000256" key="6">
    <source>
        <dbReference type="SAM" id="MobiDB-lite"/>
    </source>
</evidence>
<dbReference type="Pfam" id="PF08788">
    <property type="entry name" value="NHR2"/>
    <property type="match status" value="1"/>
</dbReference>
<dbReference type="Proteomes" id="UP000502823">
    <property type="component" value="Unassembled WGS sequence"/>
</dbReference>
<name>A0A6L2Q025_COPFO</name>
<organism evidence="8 9">
    <name type="scientific">Coptotermes formosanus</name>
    <name type="common">Formosan subterranean termite</name>
    <dbReference type="NCBI Taxonomy" id="36987"/>
    <lineage>
        <taxon>Eukaryota</taxon>
        <taxon>Metazoa</taxon>
        <taxon>Ecdysozoa</taxon>
        <taxon>Arthropoda</taxon>
        <taxon>Hexapoda</taxon>
        <taxon>Insecta</taxon>
        <taxon>Pterygota</taxon>
        <taxon>Neoptera</taxon>
        <taxon>Polyneoptera</taxon>
        <taxon>Dictyoptera</taxon>
        <taxon>Blattodea</taxon>
        <taxon>Blattoidea</taxon>
        <taxon>Termitoidae</taxon>
        <taxon>Rhinotermitidae</taxon>
        <taxon>Coptotermes</taxon>
    </lineage>
</organism>
<keyword evidence="9" id="KW-1185">Reference proteome</keyword>
<dbReference type="InterPro" id="IPR014896">
    <property type="entry name" value="NHR2"/>
</dbReference>
<dbReference type="InterPro" id="IPR002893">
    <property type="entry name" value="Znf_MYND"/>
</dbReference>
<evidence type="ECO:0000256" key="5">
    <source>
        <dbReference type="SAM" id="Coils"/>
    </source>
</evidence>
<dbReference type="Gene3D" id="6.10.250.230">
    <property type="match status" value="1"/>
</dbReference>
<evidence type="ECO:0000313" key="9">
    <source>
        <dbReference type="Proteomes" id="UP000502823"/>
    </source>
</evidence>
<evidence type="ECO:0000313" key="8">
    <source>
        <dbReference type="EMBL" id="GFG38243.1"/>
    </source>
</evidence>
<evidence type="ECO:0000256" key="4">
    <source>
        <dbReference type="PROSITE-ProRule" id="PRU00134"/>
    </source>
</evidence>
<evidence type="ECO:0000256" key="1">
    <source>
        <dbReference type="ARBA" id="ARBA00022723"/>
    </source>
</evidence>
<keyword evidence="2 4" id="KW-0863">Zinc-finger</keyword>
<protein>
    <recommendedName>
        <fullName evidence="7">MYND-type domain-containing protein</fullName>
    </recommendedName>
</protein>